<protein>
    <submittedName>
        <fullName evidence="1">Uncharacterized protein</fullName>
    </submittedName>
</protein>
<dbReference type="Proteomes" id="UP001633002">
    <property type="component" value="Unassembled WGS sequence"/>
</dbReference>
<evidence type="ECO:0000313" key="2">
    <source>
        <dbReference type="Proteomes" id="UP001633002"/>
    </source>
</evidence>
<dbReference type="EMBL" id="JBJQOH010000002">
    <property type="protein sequence ID" value="KAL3697258.1"/>
    <property type="molecule type" value="Genomic_DNA"/>
</dbReference>
<gene>
    <name evidence="1" type="ORF">R1sor_011334</name>
</gene>
<reference evidence="1 2" key="1">
    <citation type="submission" date="2024-09" db="EMBL/GenBank/DDBJ databases">
        <title>Chromosome-scale assembly of Riccia sorocarpa.</title>
        <authorList>
            <person name="Paukszto L."/>
        </authorList>
    </citation>
    <scope>NUCLEOTIDE SEQUENCE [LARGE SCALE GENOMIC DNA]</scope>
    <source>
        <strain evidence="1">LP-2024</strain>
        <tissue evidence="1">Aerial parts of the thallus</tissue>
    </source>
</reference>
<keyword evidence="2" id="KW-1185">Reference proteome</keyword>
<name>A0ABD3I0L7_9MARC</name>
<comment type="caution">
    <text evidence="1">The sequence shown here is derived from an EMBL/GenBank/DDBJ whole genome shotgun (WGS) entry which is preliminary data.</text>
</comment>
<dbReference type="AlphaFoldDB" id="A0ABD3I0L7"/>
<sequence>MLDVSLPVCRAGGTNVAGGTVYGREETPTDGGHGYENLFEETTAAEEELDGDDNQTATEILAAHTCSAAPDVATDHFTFEGETMSFDEAVQEKVFRVLALLDEHRCSLAMQNSLLHILFANIHKDPISVVPNWVNLQLRQAPSNHHELSLARLMTLAGSNWKGGDKGECTPASLARTAETFQHRGLVDPQKWDMCIGDGSFTHGPVLYGPNNLQTTCENNDENADVFKFPCETCADEVSGSPVYVKGEPFNVALMGHWDGFRAATSYNGTEGLLDCRNSYFECWENSPA</sequence>
<proteinExistence type="predicted"/>
<organism evidence="1 2">
    <name type="scientific">Riccia sorocarpa</name>
    <dbReference type="NCBI Taxonomy" id="122646"/>
    <lineage>
        <taxon>Eukaryota</taxon>
        <taxon>Viridiplantae</taxon>
        <taxon>Streptophyta</taxon>
        <taxon>Embryophyta</taxon>
        <taxon>Marchantiophyta</taxon>
        <taxon>Marchantiopsida</taxon>
        <taxon>Marchantiidae</taxon>
        <taxon>Marchantiales</taxon>
        <taxon>Ricciaceae</taxon>
        <taxon>Riccia</taxon>
    </lineage>
</organism>
<evidence type="ECO:0000313" key="1">
    <source>
        <dbReference type="EMBL" id="KAL3697258.1"/>
    </source>
</evidence>
<accession>A0ABD3I0L7</accession>